<dbReference type="InterPro" id="IPR002347">
    <property type="entry name" value="SDR_fam"/>
</dbReference>
<dbReference type="AlphaFoldDB" id="A0AA96WR41"/>
<dbReference type="EMBL" id="CP053587">
    <property type="protein sequence ID" value="WNZ27716.1"/>
    <property type="molecule type" value="Genomic_DNA"/>
</dbReference>
<dbReference type="GO" id="GO:0016491">
    <property type="term" value="F:oxidoreductase activity"/>
    <property type="evidence" value="ECO:0007669"/>
    <property type="project" value="UniProtKB-KW"/>
</dbReference>
<reference evidence="3" key="1">
    <citation type="submission" date="2020-05" db="EMBL/GenBank/DDBJ databases">
        <authorList>
            <person name="Zhu T."/>
            <person name="Keshari N."/>
            <person name="Lu X."/>
        </authorList>
    </citation>
    <scope>NUCLEOTIDE SEQUENCE</scope>
    <source>
        <strain evidence="3">NK1-12</strain>
    </source>
</reference>
<dbReference type="PRINTS" id="PR00081">
    <property type="entry name" value="GDHRDH"/>
</dbReference>
<gene>
    <name evidence="3" type="ORF">HJG54_33255</name>
</gene>
<dbReference type="Pfam" id="PF13561">
    <property type="entry name" value="adh_short_C2"/>
    <property type="match status" value="1"/>
</dbReference>
<dbReference type="FunFam" id="3.40.50.720:FF:000084">
    <property type="entry name" value="Short-chain dehydrogenase reductase"/>
    <property type="match status" value="1"/>
</dbReference>
<evidence type="ECO:0000256" key="1">
    <source>
        <dbReference type="ARBA" id="ARBA00006484"/>
    </source>
</evidence>
<accession>A0AA96WR41</accession>
<evidence type="ECO:0000256" key="2">
    <source>
        <dbReference type="ARBA" id="ARBA00023002"/>
    </source>
</evidence>
<dbReference type="RefSeq" id="WP_316436160.1">
    <property type="nucleotide sequence ID" value="NZ_CP053587.1"/>
</dbReference>
<evidence type="ECO:0000313" key="3">
    <source>
        <dbReference type="EMBL" id="WNZ27716.1"/>
    </source>
</evidence>
<sequence>MFFTNRFALVTGSSRGIGRAIALKLAEQGVQVAVHYYQNQAAAHDTLLQIQQRGADGFVVQADVSQSEAIDRLFSQVQDKFGKLDIFVSNARPDLPLFYQSPLEMSLDHWRTAIDSQAQAFLLSVQKIADLMPDGGRIVTITYAPSGRTGSWQPWAAMGTAKAALDSLCRYFAVALAPRGITVNGISPGCIFGEPNPIEGGVLRSLPSEIQEATQKWHESGWTPMRRLGTPEDVANAVMLLCSPEASFITGQILHVDGGASIIDTVYPLDIQLGR</sequence>
<protein>
    <submittedName>
        <fullName evidence="3">SDR family oxidoreductase</fullName>
    </submittedName>
</protein>
<organism evidence="3">
    <name type="scientific">Leptolyngbya sp. NK1-12</name>
    <dbReference type="NCBI Taxonomy" id="2547451"/>
    <lineage>
        <taxon>Bacteria</taxon>
        <taxon>Bacillati</taxon>
        <taxon>Cyanobacteriota</taxon>
        <taxon>Cyanophyceae</taxon>
        <taxon>Leptolyngbyales</taxon>
        <taxon>Leptolyngbyaceae</taxon>
        <taxon>Leptolyngbya group</taxon>
        <taxon>Leptolyngbya</taxon>
    </lineage>
</organism>
<dbReference type="InterPro" id="IPR036291">
    <property type="entry name" value="NAD(P)-bd_dom_sf"/>
</dbReference>
<dbReference type="SUPFAM" id="SSF51735">
    <property type="entry name" value="NAD(P)-binding Rossmann-fold domains"/>
    <property type="match status" value="1"/>
</dbReference>
<name>A0AA96WR41_9CYAN</name>
<keyword evidence="2" id="KW-0560">Oxidoreductase</keyword>
<proteinExistence type="inferred from homology"/>
<dbReference type="Gene3D" id="3.40.50.720">
    <property type="entry name" value="NAD(P)-binding Rossmann-like Domain"/>
    <property type="match status" value="1"/>
</dbReference>
<dbReference type="PANTHER" id="PTHR43639">
    <property type="entry name" value="OXIDOREDUCTASE, SHORT-CHAIN DEHYDROGENASE/REDUCTASE FAMILY (AFU_ORTHOLOGUE AFUA_5G02870)"/>
    <property type="match status" value="1"/>
</dbReference>
<dbReference type="PANTHER" id="PTHR43639:SF1">
    <property type="entry name" value="SHORT-CHAIN DEHYDROGENASE_REDUCTASE FAMILY PROTEIN"/>
    <property type="match status" value="1"/>
</dbReference>
<dbReference type="CDD" id="cd05359">
    <property type="entry name" value="ChcA_like_SDR_c"/>
    <property type="match status" value="1"/>
</dbReference>
<comment type="similarity">
    <text evidence="1">Belongs to the short-chain dehydrogenases/reductases (SDR) family.</text>
</comment>